<evidence type="ECO:0000256" key="8">
    <source>
        <dbReference type="ARBA" id="ARBA00032386"/>
    </source>
</evidence>
<evidence type="ECO:0000313" key="10">
    <source>
        <dbReference type="Proteomes" id="UP000824250"/>
    </source>
</evidence>
<dbReference type="PANTHER" id="PTHR18964">
    <property type="entry name" value="ROK (REPRESSOR, ORF, KINASE) FAMILY"/>
    <property type="match status" value="1"/>
</dbReference>
<evidence type="ECO:0000256" key="5">
    <source>
        <dbReference type="ARBA" id="ARBA00022741"/>
    </source>
</evidence>
<name>A0A9D1A571_9FIRM</name>
<reference evidence="9" key="1">
    <citation type="submission" date="2020-10" db="EMBL/GenBank/DDBJ databases">
        <authorList>
            <person name="Gilroy R."/>
        </authorList>
    </citation>
    <scope>NUCLEOTIDE SEQUENCE</scope>
    <source>
        <strain evidence="9">CHK180-2868</strain>
    </source>
</reference>
<keyword evidence="5" id="KW-0547">Nucleotide-binding</keyword>
<dbReference type="InterPro" id="IPR049874">
    <property type="entry name" value="ROK_cs"/>
</dbReference>
<evidence type="ECO:0000256" key="1">
    <source>
        <dbReference type="ARBA" id="ARBA00006479"/>
    </source>
</evidence>
<dbReference type="AlphaFoldDB" id="A0A9D1A571"/>
<dbReference type="EMBL" id="DVGC01000058">
    <property type="protein sequence ID" value="HIR06291.1"/>
    <property type="molecule type" value="Genomic_DNA"/>
</dbReference>
<accession>A0A9D1A571</accession>
<proteinExistence type="inferred from homology"/>
<evidence type="ECO:0000256" key="6">
    <source>
        <dbReference type="ARBA" id="ARBA00022777"/>
    </source>
</evidence>
<comment type="caution">
    <text evidence="9">The sequence shown here is derived from an EMBL/GenBank/DDBJ whole genome shotgun (WGS) entry which is preliminary data.</text>
</comment>
<evidence type="ECO:0000256" key="2">
    <source>
        <dbReference type="ARBA" id="ARBA00012323"/>
    </source>
</evidence>
<keyword evidence="4 9" id="KW-0808">Transferase</keyword>
<reference evidence="9" key="2">
    <citation type="journal article" date="2021" name="PeerJ">
        <title>Extensive microbial diversity within the chicken gut microbiome revealed by metagenomics and culture.</title>
        <authorList>
            <person name="Gilroy R."/>
            <person name="Ravi A."/>
            <person name="Getino M."/>
            <person name="Pursley I."/>
            <person name="Horton D.L."/>
            <person name="Alikhan N.F."/>
            <person name="Baker D."/>
            <person name="Gharbi K."/>
            <person name="Hall N."/>
            <person name="Watson M."/>
            <person name="Adriaenssens E.M."/>
            <person name="Foster-Nyarko E."/>
            <person name="Jarju S."/>
            <person name="Secka A."/>
            <person name="Antonio M."/>
            <person name="Oren A."/>
            <person name="Chaudhuri R.R."/>
            <person name="La Ragione R."/>
            <person name="Hildebrand F."/>
            <person name="Pallen M.J."/>
        </authorList>
    </citation>
    <scope>NUCLEOTIDE SEQUENCE</scope>
    <source>
        <strain evidence="9">CHK180-2868</strain>
    </source>
</reference>
<sequence>MNQKCIGIDIGGTSVKMGLFQADGTLLKKWEIPTRKEDGGANILGDIAASIRRQMKGEGIALTELAGAGMGLPGPVLPNGHIEFCVNLGWKAGNPQEELSRLLDGIPVKSGNDANVAALGEMWQGGGRGYKNLVMVTLGTGVGGGVILNEKIWTGMQGVGGEIGHMHIVEGEKEQCNCHGYGCLEQVASATGIARVARRLLEKDERPSVLRQAANLNAKHVLDAAKAGDELALEALNTSCYYLGWALAAVTMVLDPEAYLIGGGVSRAGTFLTDLIRKYHNELSPMATKKADIVLAELGNDAGIYGAAKLILG</sequence>
<dbReference type="InterPro" id="IPR000600">
    <property type="entry name" value="ROK"/>
</dbReference>
<dbReference type="PANTHER" id="PTHR18964:SF149">
    <property type="entry name" value="BIFUNCTIONAL UDP-N-ACETYLGLUCOSAMINE 2-EPIMERASE_N-ACETYLMANNOSAMINE KINASE"/>
    <property type="match status" value="1"/>
</dbReference>
<evidence type="ECO:0000313" key="9">
    <source>
        <dbReference type="EMBL" id="HIR06291.1"/>
    </source>
</evidence>
<organism evidence="9 10">
    <name type="scientific">Candidatus Copromonas faecavium</name>
    <name type="common">nom. illeg.</name>
    <dbReference type="NCBI Taxonomy" id="2840740"/>
    <lineage>
        <taxon>Bacteria</taxon>
        <taxon>Bacillati</taxon>
        <taxon>Bacillota</taxon>
        <taxon>Clostridia</taxon>
        <taxon>Lachnospirales</taxon>
        <taxon>Lachnospiraceae</taxon>
        <taxon>Candidatus Copromonas (nom. illeg.)</taxon>
    </lineage>
</organism>
<keyword evidence="6" id="KW-0418">Kinase</keyword>
<dbReference type="Pfam" id="PF00480">
    <property type="entry name" value="ROK"/>
    <property type="match status" value="1"/>
</dbReference>
<protein>
    <recommendedName>
        <fullName evidence="3">Glucokinase</fullName>
        <ecNumber evidence="2">2.7.1.2</ecNumber>
    </recommendedName>
    <alternativeName>
        <fullName evidence="8">Glucose kinase</fullName>
    </alternativeName>
</protein>
<gene>
    <name evidence="9" type="ORF">IAB28_10070</name>
</gene>
<dbReference type="InterPro" id="IPR043129">
    <property type="entry name" value="ATPase_NBD"/>
</dbReference>
<dbReference type="GO" id="GO:0006096">
    <property type="term" value="P:glycolytic process"/>
    <property type="evidence" value="ECO:0007669"/>
    <property type="project" value="InterPro"/>
</dbReference>
<dbReference type="GO" id="GO:0005524">
    <property type="term" value="F:ATP binding"/>
    <property type="evidence" value="ECO:0007669"/>
    <property type="project" value="UniProtKB-KW"/>
</dbReference>
<dbReference type="NCBIfam" id="TIGR00744">
    <property type="entry name" value="ROK_glcA_fam"/>
    <property type="match status" value="1"/>
</dbReference>
<dbReference type="EC" id="2.7.1.2" evidence="2"/>
<dbReference type="Gene3D" id="3.30.420.40">
    <property type="match status" value="2"/>
</dbReference>
<dbReference type="PROSITE" id="PS01125">
    <property type="entry name" value="ROK"/>
    <property type="match status" value="1"/>
</dbReference>
<dbReference type="SUPFAM" id="SSF53067">
    <property type="entry name" value="Actin-like ATPase domain"/>
    <property type="match status" value="1"/>
</dbReference>
<comment type="similarity">
    <text evidence="1">Belongs to the ROK (NagC/XylR) family.</text>
</comment>
<evidence type="ECO:0000256" key="4">
    <source>
        <dbReference type="ARBA" id="ARBA00022679"/>
    </source>
</evidence>
<dbReference type="GO" id="GO:0004340">
    <property type="term" value="F:glucokinase activity"/>
    <property type="evidence" value="ECO:0007669"/>
    <property type="project" value="UniProtKB-EC"/>
</dbReference>
<dbReference type="InterPro" id="IPR004654">
    <property type="entry name" value="ROK_glcA"/>
</dbReference>
<evidence type="ECO:0000256" key="3">
    <source>
        <dbReference type="ARBA" id="ARBA00014701"/>
    </source>
</evidence>
<keyword evidence="7" id="KW-0067">ATP-binding</keyword>
<dbReference type="Proteomes" id="UP000824250">
    <property type="component" value="Unassembled WGS sequence"/>
</dbReference>
<dbReference type="GO" id="GO:0005737">
    <property type="term" value="C:cytoplasm"/>
    <property type="evidence" value="ECO:0007669"/>
    <property type="project" value="InterPro"/>
</dbReference>
<evidence type="ECO:0000256" key="7">
    <source>
        <dbReference type="ARBA" id="ARBA00022840"/>
    </source>
</evidence>